<dbReference type="Proteomes" id="UP001501285">
    <property type="component" value="Unassembled WGS sequence"/>
</dbReference>
<dbReference type="EMBL" id="BAAANB010000003">
    <property type="protein sequence ID" value="GAA2026377.1"/>
    <property type="molecule type" value="Genomic_DNA"/>
</dbReference>
<protein>
    <recommendedName>
        <fullName evidence="1">HTH cro/C1-type domain-containing protein</fullName>
    </recommendedName>
</protein>
<proteinExistence type="predicted"/>
<dbReference type="Gene3D" id="1.10.260.40">
    <property type="entry name" value="lambda repressor-like DNA-binding domains"/>
    <property type="match status" value="1"/>
</dbReference>
<evidence type="ECO:0000313" key="3">
    <source>
        <dbReference type="Proteomes" id="UP001501285"/>
    </source>
</evidence>
<dbReference type="InterPro" id="IPR010982">
    <property type="entry name" value="Lambda_DNA-bd_dom_sf"/>
</dbReference>
<evidence type="ECO:0000313" key="2">
    <source>
        <dbReference type="EMBL" id="GAA2026377.1"/>
    </source>
</evidence>
<organism evidence="2 3">
    <name type="scientific">Terrabacter terrae</name>
    <dbReference type="NCBI Taxonomy" id="318434"/>
    <lineage>
        <taxon>Bacteria</taxon>
        <taxon>Bacillati</taxon>
        <taxon>Actinomycetota</taxon>
        <taxon>Actinomycetes</taxon>
        <taxon>Micrococcales</taxon>
        <taxon>Intrasporangiaceae</taxon>
        <taxon>Terrabacter</taxon>
    </lineage>
</organism>
<accession>A0ABN2U2P4</accession>
<sequence length="210" mass="23647">MGRYVVRVRRLADLSQRDLAAETGTSASRVCRLESGALDPGVTQFQRILHLAGLRLAVVDAEGREVPPVPADAVRDNQGRRFPAHLDVAPPDEVPYDRWSRPRYDRLDAQGWYHLRPARDELADAAAGRTRPTDHPTDTELSTRRRLMRGRQPRVDTPPRPEVVCECLDACFEELCVPDCPCQCEPPASVGSLRHRLLNRTLERDDSVQP</sequence>
<gene>
    <name evidence="2" type="ORF">GCM10009740_15190</name>
</gene>
<dbReference type="CDD" id="cd00093">
    <property type="entry name" value="HTH_XRE"/>
    <property type="match status" value="1"/>
</dbReference>
<name>A0ABN2U2P4_9MICO</name>
<reference evidence="2 3" key="1">
    <citation type="journal article" date="2019" name="Int. J. Syst. Evol. Microbiol.">
        <title>The Global Catalogue of Microorganisms (GCM) 10K type strain sequencing project: providing services to taxonomists for standard genome sequencing and annotation.</title>
        <authorList>
            <consortium name="The Broad Institute Genomics Platform"/>
            <consortium name="The Broad Institute Genome Sequencing Center for Infectious Disease"/>
            <person name="Wu L."/>
            <person name="Ma J."/>
        </authorList>
    </citation>
    <scope>NUCLEOTIDE SEQUENCE [LARGE SCALE GENOMIC DNA]</scope>
    <source>
        <strain evidence="2 3">JCM 14283</strain>
    </source>
</reference>
<dbReference type="PROSITE" id="PS50943">
    <property type="entry name" value="HTH_CROC1"/>
    <property type="match status" value="1"/>
</dbReference>
<dbReference type="InterPro" id="IPR001387">
    <property type="entry name" value="Cro/C1-type_HTH"/>
</dbReference>
<comment type="caution">
    <text evidence="2">The sequence shown here is derived from an EMBL/GenBank/DDBJ whole genome shotgun (WGS) entry which is preliminary data.</text>
</comment>
<feature type="domain" description="HTH cro/C1-type" evidence="1">
    <location>
        <begin position="5"/>
        <end position="59"/>
    </location>
</feature>
<dbReference type="SUPFAM" id="SSF47413">
    <property type="entry name" value="lambda repressor-like DNA-binding domains"/>
    <property type="match status" value="1"/>
</dbReference>
<evidence type="ECO:0000259" key="1">
    <source>
        <dbReference type="PROSITE" id="PS50943"/>
    </source>
</evidence>
<keyword evidence="3" id="KW-1185">Reference proteome</keyword>